<name>A0AAD7TFP7_9APHY</name>
<organism evidence="2 3">
    <name type="scientific">Trametes cubensis</name>
    <dbReference type="NCBI Taxonomy" id="1111947"/>
    <lineage>
        <taxon>Eukaryota</taxon>
        <taxon>Fungi</taxon>
        <taxon>Dikarya</taxon>
        <taxon>Basidiomycota</taxon>
        <taxon>Agaricomycotina</taxon>
        <taxon>Agaricomycetes</taxon>
        <taxon>Polyporales</taxon>
        <taxon>Polyporaceae</taxon>
        <taxon>Trametes</taxon>
    </lineage>
</organism>
<accession>A0AAD7TFP7</accession>
<evidence type="ECO:0000313" key="2">
    <source>
        <dbReference type="EMBL" id="KAJ8454966.1"/>
    </source>
</evidence>
<sequence length="301" mass="33575">MSYYSPRSNGSSQRTPRMAYHSPRSNSDRSNYRGDFLPTMGDTAWYRSSTSSDRLSSLDLSISGLSPRAHSRYPTIGHAAFPQFPVFIDYGPPPVPALSNTHVSSSIYAPIFAEPGQSLLPPVVPGFESAPQGNLSPSEANARRHQHCWPQFCYWGDEKGCTKMSADPAADIPLYARPRSPPYRPKRLPGQKPWGHDAWPLAWWEIVPMPGRGTHLPNGWPRPTHVARITHPAYPGWVETQYLYHYDRSIEGLVAMINASGEAVLRSKGYTAPPVNPASPCRNSMMVPHAKDTRPQESWQQ</sequence>
<feature type="region of interest" description="Disordered" evidence="1">
    <location>
        <begin position="276"/>
        <end position="301"/>
    </location>
</feature>
<reference evidence="2" key="1">
    <citation type="submission" date="2022-11" db="EMBL/GenBank/DDBJ databases">
        <title>Genome Sequence of Cubamyces cubensis.</title>
        <authorList>
            <person name="Buettner E."/>
        </authorList>
    </citation>
    <scope>NUCLEOTIDE SEQUENCE</scope>
    <source>
        <strain evidence="2">MPL-01</strain>
    </source>
</reference>
<dbReference type="Proteomes" id="UP001215151">
    <property type="component" value="Unassembled WGS sequence"/>
</dbReference>
<feature type="region of interest" description="Disordered" evidence="1">
    <location>
        <begin position="1"/>
        <end position="35"/>
    </location>
</feature>
<keyword evidence="3" id="KW-1185">Reference proteome</keyword>
<proteinExistence type="predicted"/>
<comment type="caution">
    <text evidence="2">The sequence shown here is derived from an EMBL/GenBank/DDBJ whole genome shotgun (WGS) entry which is preliminary data.</text>
</comment>
<feature type="compositionally biased region" description="Polar residues" evidence="1">
    <location>
        <begin position="1"/>
        <end position="15"/>
    </location>
</feature>
<protein>
    <submittedName>
        <fullName evidence="2">Uncharacterized protein</fullName>
    </submittedName>
</protein>
<gene>
    <name evidence="2" type="ORF">ONZ51_g12717</name>
</gene>
<dbReference type="EMBL" id="JAPEVG010000851">
    <property type="protein sequence ID" value="KAJ8454966.1"/>
    <property type="molecule type" value="Genomic_DNA"/>
</dbReference>
<dbReference type="AlphaFoldDB" id="A0AAD7TFP7"/>
<evidence type="ECO:0000313" key="3">
    <source>
        <dbReference type="Proteomes" id="UP001215151"/>
    </source>
</evidence>
<evidence type="ECO:0000256" key="1">
    <source>
        <dbReference type="SAM" id="MobiDB-lite"/>
    </source>
</evidence>